<keyword evidence="2" id="KW-1185">Reference proteome</keyword>
<dbReference type="Pfam" id="PF04832">
    <property type="entry name" value="SOUL"/>
    <property type="match status" value="1"/>
</dbReference>
<evidence type="ECO:0000313" key="2">
    <source>
        <dbReference type="Proteomes" id="UP000616595"/>
    </source>
</evidence>
<dbReference type="Proteomes" id="UP000616595">
    <property type="component" value="Unassembled WGS sequence"/>
</dbReference>
<accession>A0A923HT96</accession>
<evidence type="ECO:0000313" key="1">
    <source>
        <dbReference type="EMBL" id="MBC3886782.1"/>
    </source>
</evidence>
<dbReference type="EMBL" id="WJBD01000001">
    <property type="protein sequence ID" value="MBC3886782.1"/>
    <property type="molecule type" value="Genomic_DNA"/>
</dbReference>
<comment type="caution">
    <text evidence="1">The sequence shown here is derived from an EMBL/GenBank/DDBJ whole genome shotgun (WGS) entry which is preliminary data.</text>
</comment>
<reference evidence="1" key="2">
    <citation type="submission" date="2020-10" db="EMBL/GenBank/DDBJ databases">
        <title>Comparative genomics of the Acetobacterium genus.</title>
        <authorList>
            <person name="Marshall C."/>
            <person name="May H."/>
            <person name="Norman S."/>
        </authorList>
    </citation>
    <scope>NUCLEOTIDE SEQUENCE</scope>
    <source>
        <strain evidence="1">DER-2019</strain>
    </source>
</reference>
<dbReference type="OrthoDB" id="2156220at2"/>
<reference evidence="1" key="1">
    <citation type="submission" date="2019-10" db="EMBL/GenBank/DDBJ databases">
        <authorList>
            <person name="Ross D.E."/>
            <person name="Gulliver D."/>
        </authorList>
    </citation>
    <scope>NUCLEOTIDE SEQUENCE</scope>
    <source>
        <strain evidence="1">DER-2019</strain>
    </source>
</reference>
<organism evidence="1 2">
    <name type="scientific">Acetobacterium paludosum</name>
    <dbReference type="NCBI Taxonomy" id="52693"/>
    <lineage>
        <taxon>Bacteria</taxon>
        <taxon>Bacillati</taxon>
        <taxon>Bacillota</taxon>
        <taxon>Clostridia</taxon>
        <taxon>Eubacteriales</taxon>
        <taxon>Eubacteriaceae</taxon>
        <taxon>Acetobacterium</taxon>
    </lineage>
</organism>
<sequence>MNIQKSLFLKYENRKFLRGRFELNDPDKSALNVSGFNQIFDYIRWNNSKREKIAMTVPVFNELLIDVEKTI</sequence>
<dbReference type="InterPro" id="IPR006917">
    <property type="entry name" value="SOUL_heme-bd"/>
</dbReference>
<dbReference type="InterPro" id="IPR011256">
    <property type="entry name" value="Reg_factor_effector_dom_sf"/>
</dbReference>
<dbReference type="Gene3D" id="3.20.80.10">
    <property type="entry name" value="Regulatory factor, effector binding domain"/>
    <property type="match status" value="1"/>
</dbReference>
<dbReference type="AlphaFoldDB" id="A0A923HT96"/>
<dbReference type="SUPFAM" id="SSF55136">
    <property type="entry name" value="Probable bacterial effector-binding domain"/>
    <property type="match status" value="1"/>
</dbReference>
<gene>
    <name evidence="1" type="ORF">GH810_00425</name>
</gene>
<protein>
    <submittedName>
        <fullName evidence="1">Uncharacterized protein</fullName>
    </submittedName>
</protein>
<proteinExistence type="predicted"/>
<name>A0A923HT96_9FIRM</name>